<feature type="transmembrane region" description="Helical" evidence="1">
    <location>
        <begin position="49"/>
        <end position="66"/>
    </location>
</feature>
<dbReference type="Proteomes" id="UP000230046">
    <property type="component" value="Unassembled WGS sequence"/>
</dbReference>
<comment type="caution">
    <text evidence="2">The sequence shown here is derived from an EMBL/GenBank/DDBJ whole genome shotgun (WGS) entry which is preliminary data.</text>
</comment>
<dbReference type="AlphaFoldDB" id="A0A2G8I7D0"/>
<keyword evidence="1" id="KW-0812">Transmembrane</keyword>
<dbReference type="PROSITE" id="PS51257">
    <property type="entry name" value="PROKAR_LIPOPROTEIN"/>
    <property type="match status" value="1"/>
</dbReference>
<evidence type="ECO:0000313" key="2">
    <source>
        <dbReference type="EMBL" id="PIK19398.1"/>
    </source>
</evidence>
<gene>
    <name evidence="2" type="ORF">CTI18_10710</name>
</gene>
<name>A0A2G8I7D0_PREIN</name>
<evidence type="ECO:0000313" key="3">
    <source>
        <dbReference type="Proteomes" id="UP000230046"/>
    </source>
</evidence>
<reference evidence="2 3" key="1">
    <citation type="submission" date="2017-11" db="EMBL/GenBank/DDBJ databases">
        <title>Genome sequencing of Prevotella intermedia KCOM 1653.</title>
        <authorList>
            <person name="Kook J.-K."/>
            <person name="Park S.-N."/>
            <person name="Lim Y.K."/>
        </authorList>
    </citation>
    <scope>NUCLEOTIDE SEQUENCE [LARGE SCALE GENOMIC DNA]</scope>
    <source>
        <strain evidence="2 3">KCOM 1653</strain>
    </source>
</reference>
<dbReference type="EMBL" id="PEKN01000002">
    <property type="protein sequence ID" value="PIK19398.1"/>
    <property type="molecule type" value="Genomic_DNA"/>
</dbReference>
<keyword evidence="1" id="KW-1133">Transmembrane helix</keyword>
<evidence type="ECO:0000256" key="1">
    <source>
        <dbReference type="SAM" id="Phobius"/>
    </source>
</evidence>
<accession>A0A2G8I7D0</accession>
<organism evidence="2 3">
    <name type="scientific">Prevotella intermedia</name>
    <dbReference type="NCBI Taxonomy" id="28131"/>
    <lineage>
        <taxon>Bacteria</taxon>
        <taxon>Pseudomonadati</taxon>
        <taxon>Bacteroidota</taxon>
        <taxon>Bacteroidia</taxon>
        <taxon>Bacteroidales</taxon>
        <taxon>Prevotellaceae</taxon>
        <taxon>Prevotella</taxon>
    </lineage>
</organism>
<keyword evidence="1" id="KW-0472">Membrane</keyword>
<protein>
    <submittedName>
        <fullName evidence="2">Uncharacterized protein</fullName>
    </submittedName>
</protein>
<sequence>MRFGNIGAQFIMFLTLALHPFLGGCKPTALGVRNVMNYAPHPFRNIDYNAFWYCKIFLQILFYFTFRNSLIINNYTLAFQNLLFRIAKA</sequence>
<proteinExistence type="predicted"/>